<comment type="subcellular location">
    <subcellularLocation>
        <location evidence="1">Membrane</location>
        <topology evidence="1">Multi-pass membrane protein</topology>
    </subcellularLocation>
</comment>
<gene>
    <name evidence="7" type="ordered locus">Emtol_1108</name>
</gene>
<dbReference type="PANTHER" id="PTHR31040">
    <property type="entry name" value="NURIM"/>
    <property type="match status" value="1"/>
</dbReference>
<evidence type="ECO:0000313" key="8">
    <source>
        <dbReference type="Proteomes" id="UP000002875"/>
    </source>
</evidence>
<evidence type="ECO:0000256" key="2">
    <source>
        <dbReference type="ARBA" id="ARBA00010631"/>
    </source>
</evidence>
<keyword evidence="8" id="KW-1185">Reference proteome</keyword>
<organism evidence="7 8">
    <name type="scientific">Emticicia oligotrophica (strain DSM 17448 / CIP 109782 / MTCC 6937 / GPTSA100-15)</name>
    <dbReference type="NCBI Taxonomy" id="929562"/>
    <lineage>
        <taxon>Bacteria</taxon>
        <taxon>Pseudomonadati</taxon>
        <taxon>Bacteroidota</taxon>
        <taxon>Cytophagia</taxon>
        <taxon>Cytophagales</taxon>
        <taxon>Leadbetterellaceae</taxon>
        <taxon>Emticicia</taxon>
    </lineage>
</organism>
<feature type="transmembrane region" description="Helical" evidence="6">
    <location>
        <begin position="6"/>
        <end position="23"/>
    </location>
</feature>
<evidence type="ECO:0000256" key="6">
    <source>
        <dbReference type="SAM" id="Phobius"/>
    </source>
</evidence>
<protein>
    <submittedName>
        <fullName evidence="7">Isoprenylcysteine carboxyl methyltransferase</fullName>
    </submittedName>
</protein>
<dbReference type="Proteomes" id="UP000002875">
    <property type="component" value="Chromosome"/>
</dbReference>
<evidence type="ECO:0000313" key="7">
    <source>
        <dbReference type="EMBL" id="AFK02258.1"/>
    </source>
</evidence>
<keyword evidence="7" id="KW-0489">Methyltransferase</keyword>
<keyword evidence="5 6" id="KW-0472">Membrane</keyword>
<name>A0ABM5MYQ1_EMTOG</name>
<keyword evidence="3 6" id="KW-0812">Transmembrane</keyword>
<feature type="transmembrane region" description="Helical" evidence="6">
    <location>
        <begin position="146"/>
        <end position="163"/>
    </location>
</feature>
<dbReference type="GO" id="GO:0008168">
    <property type="term" value="F:methyltransferase activity"/>
    <property type="evidence" value="ECO:0007669"/>
    <property type="project" value="UniProtKB-KW"/>
</dbReference>
<dbReference type="GO" id="GO:0032259">
    <property type="term" value="P:methylation"/>
    <property type="evidence" value="ECO:0007669"/>
    <property type="project" value="UniProtKB-KW"/>
</dbReference>
<dbReference type="Pfam" id="PF06966">
    <property type="entry name" value="DUF1295"/>
    <property type="match status" value="1"/>
</dbReference>
<dbReference type="InterPro" id="IPR033580">
    <property type="entry name" value="Nurim-like"/>
</dbReference>
<keyword evidence="4 6" id="KW-1133">Transmembrane helix</keyword>
<comment type="similarity">
    <text evidence="2">Belongs to the nurim family.</text>
</comment>
<evidence type="ECO:0000256" key="3">
    <source>
        <dbReference type="ARBA" id="ARBA00022692"/>
    </source>
</evidence>
<dbReference type="InterPro" id="IPR010721">
    <property type="entry name" value="UstE-like"/>
</dbReference>
<dbReference type="Gene3D" id="1.20.120.1630">
    <property type="match status" value="1"/>
</dbReference>
<evidence type="ECO:0000256" key="4">
    <source>
        <dbReference type="ARBA" id="ARBA00022989"/>
    </source>
</evidence>
<feature type="transmembrane region" description="Helical" evidence="6">
    <location>
        <begin position="124"/>
        <end position="140"/>
    </location>
</feature>
<feature type="transmembrane region" description="Helical" evidence="6">
    <location>
        <begin position="69"/>
        <end position="88"/>
    </location>
</feature>
<proteinExistence type="inferred from homology"/>
<dbReference type="EMBL" id="CP002961">
    <property type="protein sequence ID" value="AFK02258.1"/>
    <property type="molecule type" value="Genomic_DNA"/>
</dbReference>
<keyword evidence="7" id="KW-0808">Transferase</keyword>
<dbReference type="RefSeq" id="WP_015027958.1">
    <property type="nucleotide sequence ID" value="NC_018748.1"/>
</dbReference>
<sequence length="194" mass="22642">MLSLAFAWLLYGTIHSIMASNYFKKFAAKLLGTNFRFYRLIYNFLAIILLIPVFIIAHSAPKNPLWQVSLFQIIIGQIMSFYGLFFILKALRGYDLGEFSGFDFDKKQAKNEFKNDGLLKYMRHPIYFGILVLIWGTVITDASTRSLSNAIALTIYLFIGIYFEEKKLVEVFGEEYERYQQNVPMLIPFLKFNF</sequence>
<feature type="transmembrane region" description="Helical" evidence="6">
    <location>
        <begin position="35"/>
        <end position="57"/>
    </location>
</feature>
<evidence type="ECO:0000256" key="5">
    <source>
        <dbReference type="ARBA" id="ARBA00023136"/>
    </source>
</evidence>
<reference evidence="7 8" key="1">
    <citation type="submission" date="2011-07" db="EMBL/GenBank/DDBJ databases">
        <title>The complete genome of chromosome of Emticicia oligotrophica DSM 17448.</title>
        <authorList>
            <consortium name="US DOE Joint Genome Institute (JGI-PGF)"/>
            <person name="Lucas S."/>
            <person name="Han J."/>
            <person name="Lapidus A."/>
            <person name="Bruce D."/>
            <person name="Goodwin L."/>
            <person name="Pitluck S."/>
            <person name="Peters L."/>
            <person name="Kyrpides N."/>
            <person name="Mavromatis K."/>
            <person name="Ivanova N."/>
            <person name="Ovchinnikova G."/>
            <person name="Teshima H."/>
            <person name="Detter J.C."/>
            <person name="Tapia R."/>
            <person name="Han C."/>
            <person name="Land M."/>
            <person name="Hauser L."/>
            <person name="Markowitz V."/>
            <person name="Cheng J.-F."/>
            <person name="Hugenholtz P."/>
            <person name="Woyke T."/>
            <person name="Wu D."/>
            <person name="Tindall B."/>
            <person name="Pomrenke H."/>
            <person name="Brambilla E."/>
            <person name="Klenk H.-P."/>
            <person name="Eisen J.A."/>
        </authorList>
    </citation>
    <scope>NUCLEOTIDE SEQUENCE [LARGE SCALE GENOMIC DNA]</scope>
    <source>
        <strain evidence="7 8">DSM 17448</strain>
    </source>
</reference>
<accession>A0ABM5MYQ1</accession>
<dbReference type="PANTHER" id="PTHR31040:SF1">
    <property type="entry name" value="NURIM"/>
    <property type="match status" value="1"/>
</dbReference>
<evidence type="ECO:0000256" key="1">
    <source>
        <dbReference type="ARBA" id="ARBA00004141"/>
    </source>
</evidence>